<keyword evidence="2 9" id="KW-1003">Cell membrane</keyword>
<evidence type="ECO:0000259" key="10">
    <source>
        <dbReference type="PROSITE" id="PS51779"/>
    </source>
</evidence>
<proteinExistence type="inferred from homology"/>
<dbReference type="PANTHER" id="PTHR35851:SF1">
    <property type="entry name" value="CELL DIVISION PROTEIN FTSQ"/>
    <property type="match status" value="1"/>
</dbReference>
<evidence type="ECO:0000256" key="3">
    <source>
        <dbReference type="ARBA" id="ARBA00022519"/>
    </source>
</evidence>
<dbReference type="InterPro" id="IPR026579">
    <property type="entry name" value="FtsQ"/>
</dbReference>
<dbReference type="PANTHER" id="PTHR35851">
    <property type="entry name" value="CELL DIVISION PROTEIN FTSQ"/>
    <property type="match status" value="1"/>
</dbReference>
<keyword evidence="3 9" id="KW-0997">Cell inner membrane</keyword>
<comment type="caution">
    <text evidence="11">The sequence shown here is derived from an EMBL/GenBank/DDBJ whole genome shotgun (WGS) entry which is preliminary data.</text>
</comment>
<dbReference type="GO" id="GO:0005886">
    <property type="term" value="C:plasma membrane"/>
    <property type="evidence" value="ECO:0007669"/>
    <property type="project" value="UniProtKB-SubCell"/>
</dbReference>
<dbReference type="GO" id="GO:0032153">
    <property type="term" value="C:cell division site"/>
    <property type="evidence" value="ECO:0007669"/>
    <property type="project" value="UniProtKB-UniRule"/>
</dbReference>
<dbReference type="Pfam" id="PF08478">
    <property type="entry name" value="POTRA_1"/>
    <property type="match status" value="1"/>
</dbReference>
<dbReference type="InterPro" id="IPR013685">
    <property type="entry name" value="POTRA_FtsQ_type"/>
</dbReference>
<keyword evidence="5 9" id="KW-0812">Transmembrane</keyword>
<comment type="function">
    <text evidence="9">Essential cell division protein. May link together the upstream cell division proteins, which are predominantly cytoplasmic, with the downstream cell division proteins, which are predominantly periplasmic. May control correct divisome assembly.</text>
</comment>
<accession>A0A3A6TKI0</accession>
<keyword evidence="6 9" id="KW-1133">Transmembrane helix</keyword>
<dbReference type="HAMAP" id="MF_00911">
    <property type="entry name" value="FtsQ_subfam"/>
    <property type="match status" value="1"/>
</dbReference>
<dbReference type="Gene3D" id="3.40.50.11690">
    <property type="entry name" value="Cell division protein FtsQ/DivIB"/>
    <property type="match status" value="1"/>
</dbReference>
<keyword evidence="8 9" id="KW-0131">Cell cycle</keyword>
<dbReference type="InterPro" id="IPR034746">
    <property type="entry name" value="POTRA"/>
</dbReference>
<feature type="domain" description="POTRA" evidence="10">
    <location>
        <begin position="36"/>
        <end position="105"/>
    </location>
</feature>
<sequence>MNWYFCCGLVFLLSVIIGLSAAGWKLNRIVNDAKELPIEAVVIKGERKYTSDLEIQLALQGLLKSSFFSADVSEIQKTLETLPWVYRASVQREWPAKLKVFIKEQDVAAHWNGNSWLNRHGDVFEAVLSDESLKLPSLSGPEGMAKNILTTYEQLAELLKINGLSLNQLSLTPRHAWNLLLDNGIQLDLGREDKISRVQRFIDVYPYLKEQDKAIARIDLRYDTGLAVGWAQTQSESR</sequence>
<dbReference type="PROSITE" id="PS51779">
    <property type="entry name" value="POTRA"/>
    <property type="match status" value="1"/>
</dbReference>
<keyword evidence="7 9" id="KW-0472">Membrane</keyword>
<dbReference type="InterPro" id="IPR005548">
    <property type="entry name" value="Cell_div_FtsQ/DivIB_C"/>
</dbReference>
<evidence type="ECO:0000313" key="11">
    <source>
        <dbReference type="EMBL" id="RJY11448.1"/>
    </source>
</evidence>
<evidence type="ECO:0000256" key="6">
    <source>
        <dbReference type="ARBA" id="ARBA00022989"/>
    </source>
</evidence>
<evidence type="ECO:0000256" key="2">
    <source>
        <dbReference type="ARBA" id="ARBA00022475"/>
    </source>
</evidence>
<evidence type="ECO:0000256" key="7">
    <source>
        <dbReference type="ARBA" id="ARBA00023136"/>
    </source>
</evidence>
<reference evidence="11 12" key="1">
    <citation type="submission" date="2018-09" db="EMBL/GenBank/DDBJ databases">
        <title>Phylogeny of the Shewanellaceae, and recommendation for two new genera, Pseudoshewanella and Parashewanella.</title>
        <authorList>
            <person name="Wang G."/>
        </authorList>
    </citation>
    <scope>NUCLEOTIDE SEQUENCE [LARGE SCALE GENOMIC DNA]</scope>
    <source>
        <strain evidence="11 12">KCTC 22492</strain>
    </source>
</reference>
<keyword evidence="4 9" id="KW-0132">Cell division</keyword>
<dbReference type="Pfam" id="PF03799">
    <property type="entry name" value="FtsQ_DivIB_C"/>
    <property type="match status" value="1"/>
</dbReference>
<evidence type="ECO:0000256" key="8">
    <source>
        <dbReference type="ARBA" id="ARBA00023306"/>
    </source>
</evidence>
<evidence type="ECO:0000313" key="12">
    <source>
        <dbReference type="Proteomes" id="UP000273022"/>
    </source>
</evidence>
<organism evidence="11 12">
    <name type="scientific">Parashewanella spongiae</name>
    <dbReference type="NCBI Taxonomy" id="342950"/>
    <lineage>
        <taxon>Bacteria</taxon>
        <taxon>Pseudomonadati</taxon>
        <taxon>Pseudomonadota</taxon>
        <taxon>Gammaproteobacteria</taxon>
        <taxon>Alteromonadales</taxon>
        <taxon>Shewanellaceae</taxon>
        <taxon>Parashewanella</taxon>
    </lineage>
</organism>
<dbReference type="EMBL" id="QYYH01000083">
    <property type="protein sequence ID" value="RJY11448.1"/>
    <property type="molecule type" value="Genomic_DNA"/>
</dbReference>
<evidence type="ECO:0000256" key="9">
    <source>
        <dbReference type="HAMAP-Rule" id="MF_00911"/>
    </source>
</evidence>
<dbReference type="AlphaFoldDB" id="A0A3A6TKI0"/>
<comment type="subcellular location">
    <subcellularLocation>
        <location evidence="9">Cell inner membrane</location>
        <topology evidence="9">Single-pass type II membrane protein</topology>
    </subcellularLocation>
    <subcellularLocation>
        <location evidence="1">Membrane</location>
    </subcellularLocation>
    <text evidence="9">Localizes to the division septum.</text>
</comment>
<name>A0A3A6TKI0_9GAMM</name>
<dbReference type="OrthoDB" id="9790370at2"/>
<evidence type="ECO:0000256" key="1">
    <source>
        <dbReference type="ARBA" id="ARBA00004370"/>
    </source>
</evidence>
<evidence type="ECO:0000256" key="5">
    <source>
        <dbReference type="ARBA" id="ARBA00022692"/>
    </source>
</evidence>
<comment type="subunit">
    <text evidence="9">Part of a complex composed of FtsB, FtsL and FtsQ.</text>
</comment>
<dbReference type="Proteomes" id="UP000273022">
    <property type="component" value="Unassembled WGS sequence"/>
</dbReference>
<protein>
    <recommendedName>
        <fullName evidence="9">Cell division protein FtsQ</fullName>
    </recommendedName>
</protein>
<dbReference type="Gene3D" id="3.10.20.310">
    <property type="entry name" value="membrane protein fhac"/>
    <property type="match status" value="1"/>
</dbReference>
<dbReference type="GO" id="GO:0043093">
    <property type="term" value="P:FtsZ-dependent cytokinesis"/>
    <property type="evidence" value="ECO:0007669"/>
    <property type="project" value="UniProtKB-UniRule"/>
</dbReference>
<dbReference type="GO" id="GO:0090529">
    <property type="term" value="P:cell septum assembly"/>
    <property type="evidence" value="ECO:0007669"/>
    <property type="project" value="InterPro"/>
</dbReference>
<evidence type="ECO:0000256" key="4">
    <source>
        <dbReference type="ARBA" id="ARBA00022618"/>
    </source>
</evidence>
<gene>
    <name evidence="9" type="primary">ftsQ</name>
    <name evidence="11" type="ORF">D5R81_13180</name>
</gene>
<keyword evidence="12" id="KW-1185">Reference proteome</keyword>
<comment type="similarity">
    <text evidence="9">Belongs to the FtsQ/DivIB family. FtsQ subfamily.</text>
</comment>
<dbReference type="InterPro" id="IPR045335">
    <property type="entry name" value="FtsQ_C_sf"/>
</dbReference>